<dbReference type="CDD" id="cd00081">
    <property type="entry name" value="Hint"/>
    <property type="match status" value="1"/>
</dbReference>
<dbReference type="SMART" id="SM00306">
    <property type="entry name" value="HintN"/>
    <property type="match status" value="1"/>
</dbReference>
<dbReference type="Proteomes" id="UP000656804">
    <property type="component" value="Unassembled WGS sequence"/>
</dbReference>
<feature type="domain" description="Hint" evidence="2">
    <location>
        <begin position="256"/>
        <end position="352"/>
    </location>
</feature>
<gene>
    <name evidence="3" type="ORF">ISG29_20375</name>
</gene>
<keyword evidence="4" id="KW-1185">Reference proteome</keyword>
<dbReference type="SUPFAM" id="SSF51294">
    <property type="entry name" value="Hedgehog/intein (Hint) domain"/>
    <property type="match status" value="1"/>
</dbReference>
<dbReference type="InterPro" id="IPR003587">
    <property type="entry name" value="Hint_dom_N"/>
</dbReference>
<dbReference type="InterPro" id="IPR036844">
    <property type="entry name" value="Hint_dom_sf"/>
</dbReference>
<dbReference type="EMBL" id="JADIVZ010000025">
    <property type="protein sequence ID" value="MBF4164024.1"/>
    <property type="molecule type" value="Genomic_DNA"/>
</dbReference>
<comment type="caution">
    <text evidence="3">The sequence shown here is derived from an EMBL/GenBank/DDBJ whole genome shotgun (WGS) entry which is preliminary data.</text>
</comment>
<evidence type="ECO:0000313" key="3">
    <source>
        <dbReference type="EMBL" id="MBF4164024.1"/>
    </source>
</evidence>
<name>A0A930V4V5_9ACTN</name>
<evidence type="ECO:0000256" key="1">
    <source>
        <dbReference type="SAM" id="MobiDB-lite"/>
    </source>
</evidence>
<sequence length="479" mass="52865">AHQVQHRPPAPKPRWHDTLEVRQDARRGELSVKEVVADESPYRHRKWTSSNMPIPAQRPTHDRHKLKQVLDQRTGAEQYQYAGSNPIASSDPSGLMTDYGASGGVVPQTSDERHFAPIKYDTQNYTTYDSWDTGDPVSETLYDYTYSTDFKVKHEAEAPAYKTLQIQTAYEHAHPERFSDPEQGAAIVDFLVGEFTGCAKGEVSSCLIAAGEIATAGAGKLAVAGGKGAALTFKAVRAERKVGDALVAAADTAARACSFSGATLVLMADGSKKPIDQVKVGEMVLATDPETGEQKPRKVEHVFVHDDALTDLQLADGTVLITTEDHPYWSVDDRRFERADELSQGERVLSADSRTIRVSSLQLETTREGLAYNLAVEGIHTYHVGDDAILVHNTCSVRAIWKITDEQSLATRVVGSHKYSKQADGTWWSRDTAGHGGSSWKVYRETSKGLEWYRDADKYGDYIDPALKHKSDAGMIVRW</sequence>
<dbReference type="InterPro" id="IPR030934">
    <property type="entry name" value="Intein_C"/>
</dbReference>
<dbReference type="PROSITE" id="PS50817">
    <property type="entry name" value="INTEIN_N_TER"/>
    <property type="match status" value="1"/>
</dbReference>
<evidence type="ECO:0000313" key="4">
    <source>
        <dbReference type="Proteomes" id="UP000656804"/>
    </source>
</evidence>
<dbReference type="GO" id="GO:0016539">
    <property type="term" value="P:intein-mediated protein splicing"/>
    <property type="evidence" value="ECO:0007669"/>
    <property type="project" value="InterPro"/>
</dbReference>
<dbReference type="Pfam" id="PF07591">
    <property type="entry name" value="PT-HINT"/>
    <property type="match status" value="1"/>
</dbReference>
<organism evidence="3 4">
    <name type="scientific">Nocardioides acrostichi</name>
    <dbReference type="NCBI Taxonomy" id="2784339"/>
    <lineage>
        <taxon>Bacteria</taxon>
        <taxon>Bacillati</taxon>
        <taxon>Actinomycetota</taxon>
        <taxon>Actinomycetes</taxon>
        <taxon>Propionibacteriales</taxon>
        <taxon>Nocardioidaceae</taxon>
        <taxon>Nocardioides</taxon>
    </lineage>
</organism>
<dbReference type="InterPro" id="IPR006141">
    <property type="entry name" value="Intein_N"/>
</dbReference>
<proteinExistence type="predicted"/>
<protein>
    <recommendedName>
        <fullName evidence="2">Hint domain-containing protein</fullName>
    </recommendedName>
</protein>
<evidence type="ECO:0000259" key="2">
    <source>
        <dbReference type="SMART" id="SM00306"/>
    </source>
</evidence>
<dbReference type="NCBIfam" id="TIGR01443">
    <property type="entry name" value="intein_Cterm"/>
    <property type="match status" value="1"/>
</dbReference>
<accession>A0A930V4V5</accession>
<dbReference type="PROSITE" id="PS50818">
    <property type="entry name" value="INTEIN_C_TER"/>
    <property type="match status" value="1"/>
</dbReference>
<dbReference type="AlphaFoldDB" id="A0A930V4V5"/>
<reference evidence="3" key="1">
    <citation type="submission" date="2020-11" db="EMBL/GenBank/DDBJ databases">
        <title>Nocardioides sp. CBS4Y-1, whole genome shotgun sequence.</title>
        <authorList>
            <person name="Tuo L."/>
        </authorList>
    </citation>
    <scope>NUCLEOTIDE SEQUENCE</scope>
    <source>
        <strain evidence="3">CBS4Y-1</strain>
    </source>
</reference>
<feature type="non-terminal residue" evidence="3">
    <location>
        <position position="1"/>
    </location>
</feature>
<dbReference type="Gene3D" id="2.170.16.10">
    <property type="entry name" value="Hedgehog/Intein (Hint) domain"/>
    <property type="match status" value="1"/>
</dbReference>
<feature type="region of interest" description="Disordered" evidence="1">
    <location>
        <begin position="37"/>
        <end position="63"/>
    </location>
</feature>